<protein>
    <submittedName>
        <fullName evidence="2">Uncharacterized protein</fullName>
    </submittedName>
</protein>
<dbReference type="EMBL" id="JAQIZT010000004">
    <property type="protein sequence ID" value="KAJ7001647.1"/>
    <property type="molecule type" value="Genomic_DNA"/>
</dbReference>
<organism evidence="2 3">
    <name type="scientific">Populus alba x Populus x berolinensis</name>
    <dbReference type="NCBI Taxonomy" id="444605"/>
    <lineage>
        <taxon>Eukaryota</taxon>
        <taxon>Viridiplantae</taxon>
        <taxon>Streptophyta</taxon>
        <taxon>Embryophyta</taxon>
        <taxon>Tracheophyta</taxon>
        <taxon>Spermatophyta</taxon>
        <taxon>Magnoliopsida</taxon>
        <taxon>eudicotyledons</taxon>
        <taxon>Gunneridae</taxon>
        <taxon>Pentapetalae</taxon>
        <taxon>rosids</taxon>
        <taxon>fabids</taxon>
        <taxon>Malpighiales</taxon>
        <taxon>Salicaceae</taxon>
        <taxon>Saliceae</taxon>
        <taxon>Populus</taxon>
    </lineage>
</organism>
<dbReference type="PANTHER" id="PTHR31170">
    <property type="entry name" value="BNAC04G53230D PROTEIN"/>
    <property type="match status" value="1"/>
</dbReference>
<gene>
    <name evidence="2" type="ORF">NC653_011915</name>
</gene>
<dbReference type="InterPro" id="IPR004158">
    <property type="entry name" value="DUF247_pln"/>
</dbReference>
<sequence length="502" mass="57893">MLSWHLVFHLGKARRNSSGYNLIFEWNSGQNKSRGREEARNRFVSSAEKKYMETELRLIGDQSQENAGTSDDHVTSIMEADRQWLKSVEKKTKLLPKLLNNSAGKSSCCIFRVPHSLVEINKKAYHPHIVSIGPYHHGKVHLKMIEEHKWRFLGGVLARTQQHGIGINDFFKAIAPIEEKIRDCYSETIECSRQEFLEMMVLDGCFIIELFCIVGGIVQGDIDDPIFKMTRMIFFIMRDLLKLENQIPFFTSILSSRKQNVSSLTVLALKFFDHAVQRPPEVLRRYKDIRGGHLLDLFRSTIIPSSQEVHRKISPFLQLIQPANKLHQAGIKFKPRETDSFLDIEFSNGVLEIPLLTVDDFTTSVILNCVAFEQCYAHCSNHITSYVTFMGCLINAPSDAGFLCEYKIVENYFGADEEIASFFNNVGKDVTFDIQRSYLSKVFEDVNEHYSNNWHVRWAEFKHAYFDTPWSFISALAAFVLLVLTMIQAFFAFYGYFRPPKQ</sequence>
<dbReference type="Pfam" id="PF03140">
    <property type="entry name" value="DUF247"/>
    <property type="match status" value="1"/>
</dbReference>
<dbReference type="Proteomes" id="UP001164929">
    <property type="component" value="Chromosome 4"/>
</dbReference>
<dbReference type="AlphaFoldDB" id="A0AAD6R4Q7"/>
<accession>A0AAD6R4Q7</accession>
<evidence type="ECO:0000313" key="3">
    <source>
        <dbReference type="Proteomes" id="UP001164929"/>
    </source>
</evidence>
<proteinExistence type="predicted"/>
<keyword evidence="1" id="KW-1133">Transmembrane helix</keyword>
<keyword evidence="1" id="KW-0812">Transmembrane</keyword>
<reference evidence="2 3" key="1">
    <citation type="journal article" date="2023" name="Mol. Ecol. Resour.">
        <title>Chromosome-level genome assembly of a triploid poplar Populus alba 'Berolinensis'.</title>
        <authorList>
            <person name="Chen S."/>
            <person name="Yu Y."/>
            <person name="Wang X."/>
            <person name="Wang S."/>
            <person name="Zhang T."/>
            <person name="Zhou Y."/>
            <person name="He R."/>
            <person name="Meng N."/>
            <person name="Wang Y."/>
            <person name="Liu W."/>
            <person name="Liu Z."/>
            <person name="Liu J."/>
            <person name="Guo Q."/>
            <person name="Huang H."/>
            <person name="Sederoff R.R."/>
            <person name="Wang G."/>
            <person name="Qu G."/>
            <person name="Chen S."/>
        </authorList>
    </citation>
    <scope>NUCLEOTIDE SEQUENCE [LARGE SCALE GENOMIC DNA]</scope>
    <source>
        <strain evidence="2">SC-2020</strain>
    </source>
</reference>
<comment type="caution">
    <text evidence="2">The sequence shown here is derived from an EMBL/GenBank/DDBJ whole genome shotgun (WGS) entry which is preliminary data.</text>
</comment>
<evidence type="ECO:0000313" key="2">
    <source>
        <dbReference type="EMBL" id="KAJ7001647.1"/>
    </source>
</evidence>
<dbReference type="PANTHER" id="PTHR31170:SF21">
    <property type="match status" value="1"/>
</dbReference>
<feature type="transmembrane region" description="Helical" evidence="1">
    <location>
        <begin position="470"/>
        <end position="497"/>
    </location>
</feature>
<keyword evidence="3" id="KW-1185">Reference proteome</keyword>
<name>A0AAD6R4Q7_9ROSI</name>
<evidence type="ECO:0000256" key="1">
    <source>
        <dbReference type="SAM" id="Phobius"/>
    </source>
</evidence>
<keyword evidence="1" id="KW-0472">Membrane</keyword>